<evidence type="ECO:0000313" key="2">
    <source>
        <dbReference type="Proteomes" id="UP000824140"/>
    </source>
</evidence>
<reference evidence="1" key="2">
    <citation type="journal article" date="2021" name="PeerJ">
        <title>Extensive microbial diversity within the chicken gut microbiome revealed by metagenomics and culture.</title>
        <authorList>
            <person name="Gilroy R."/>
            <person name="Ravi A."/>
            <person name="Getino M."/>
            <person name="Pursley I."/>
            <person name="Horton D.L."/>
            <person name="Alikhan N.F."/>
            <person name="Baker D."/>
            <person name="Gharbi K."/>
            <person name="Hall N."/>
            <person name="Watson M."/>
            <person name="Adriaenssens E.M."/>
            <person name="Foster-Nyarko E."/>
            <person name="Jarju S."/>
            <person name="Secka A."/>
            <person name="Antonio M."/>
            <person name="Oren A."/>
            <person name="Chaudhuri R.R."/>
            <person name="La Ragione R."/>
            <person name="Hildebrand F."/>
            <person name="Pallen M.J."/>
        </authorList>
    </citation>
    <scope>NUCLEOTIDE SEQUENCE</scope>
    <source>
        <strain evidence="1">13766</strain>
    </source>
</reference>
<sequence length="193" mass="20740">MEFDFKSARHWAKALICAAVGEGGTVVDATMGNGYDTAWLCGLVGPDGRVFAFDIQPEAVARTRARLEALGLANRAELICAGHERMREFVPAPIDAALFNLGWLPGAEKSCTTRAETTLLAADACLSLLRPGGLLTLCVYPGHEEGARELAALDEWARALPPGEFDAMTQRFVNQPAHPPVLLAVKKQKGRAQ</sequence>
<dbReference type="InterPro" id="IPR010719">
    <property type="entry name" value="MnmM_MeTrfase"/>
</dbReference>
<dbReference type="CDD" id="cd02440">
    <property type="entry name" value="AdoMet_MTases"/>
    <property type="match status" value="1"/>
</dbReference>
<gene>
    <name evidence="1" type="ORF">IAA84_12320</name>
</gene>
<organism evidence="1 2">
    <name type="scientific">Candidatus Alectryocaccomicrobium excrementavium</name>
    <dbReference type="NCBI Taxonomy" id="2840668"/>
    <lineage>
        <taxon>Bacteria</taxon>
        <taxon>Bacillati</taxon>
        <taxon>Bacillota</taxon>
        <taxon>Clostridia</taxon>
        <taxon>Candidatus Alectryocaccomicrobium</taxon>
    </lineage>
</organism>
<comment type="caution">
    <text evidence="1">The sequence shown here is derived from an EMBL/GenBank/DDBJ whole genome shotgun (WGS) entry which is preliminary data.</text>
</comment>
<reference evidence="1" key="1">
    <citation type="submission" date="2020-10" db="EMBL/GenBank/DDBJ databases">
        <authorList>
            <person name="Gilroy R."/>
        </authorList>
    </citation>
    <scope>NUCLEOTIDE SEQUENCE</scope>
    <source>
        <strain evidence="1">13766</strain>
    </source>
</reference>
<dbReference type="InterPro" id="IPR029063">
    <property type="entry name" value="SAM-dependent_MTases_sf"/>
</dbReference>
<dbReference type="GO" id="GO:0032259">
    <property type="term" value="P:methylation"/>
    <property type="evidence" value="ECO:0007669"/>
    <property type="project" value="UniProtKB-KW"/>
</dbReference>
<keyword evidence="1" id="KW-0808">Transferase</keyword>
<dbReference type="AlphaFoldDB" id="A0A9D1K7J0"/>
<dbReference type="SUPFAM" id="SSF53335">
    <property type="entry name" value="S-adenosyl-L-methionine-dependent methyltransferases"/>
    <property type="match status" value="1"/>
</dbReference>
<dbReference type="Proteomes" id="UP000824140">
    <property type="component" value="Unassembled WGS sequence"/>
</dbReference>
<keyword evidence="1" id="KW-0489">Methyltransferase</keyword>
<dbReference type="GO" id="GO:0008168">
    <property type="term" value="F:methyltransferase activity"/>
    <property type="evidence" value="ECO:0007669"/>
    <property type="project" value="UniProtKB-KW"/>
</dbReference>
<name>A0A9D1K7J0_9FIRM</name>
<accession>A0A9D1K7J0</accession>
<dbReference type="Pfam" id="PF06962">
    <property type="entry name" value="rRNA_methylase"/>
    <property type="match status" value="1"/>
</dbReference>
<dbReference type="Gene3D" id="3.40.50.150">
    <property type="entry name" value="Vaccinia Virus protein VP39"/>
    <property type="match status" value="1"/>
</dbReference>
<dbReference type="PANTHER" id="PTHR35276:SF1">
    <property type="entry name" value="TRNA (MNM(5)S(2)U34)-METHYLTRANSFERASE, CHLOROPLASTIC"/>
    <property type="match status" value="1"/>
</dbReference>
<dbReference type="PANTHER" id="PTHR35276">
    <property type="entry name" value="S-ADENOSYL-L-METHIONINE-DEPENDENT METHYLTRANSFERASES SUPERFAMILY PROTEIN"/>
    <property type="match status" value="1"/>
</dbReference>
<proteinExistence type="predicted"/>
<evidence type="ECO:0000313" key="1">
    <source>
        <dbReference type="EMBL" id="HIS93792.1"/>
    </source>
</evidence>
<dbReference type="EMBL" id="DVJN01000231">
    <property type="protein sequence ID" value="HIS93792.1"/>
    <property type="molecule type" value="Genomic_DNA"/>
</dbReference>
<protein>
    <submittedName>
        <fullName evidence="1">Methyltransferase domain-containing protein</fullName>
    </submittedName>
</protein>